<proteinExistence type="predicted"/>
<gene>
    <name evidence="4" type="ORF">DERF_007644</name>
    <name evidence="3" type="ORF">HUG17_2008</name>
</gene>
<evidence type="ECO:0000259" key="2">
    <source>
        <dbReference type="Pfam" id="PF10180"/>
    </source>
</evidence>
<sequence length="180" mass="21747">MKESVENAVLDKFHRSQELSSILNNNNKEQSDQHVQQQAVEVLDEFDGIQKQRQKSLKKSKKQFKKQQQQQQKEHEEQVSESTNKERKSDKALAYLKQWKKHHDDWKFKKILHVWLMKNWKNVDKFPDKRFKIFLKYLHAQNSQSQALSRLKQEAQLMIDDTSIEESIRERSRSILQWLT</sequence>
<dbReference type="EMBL" id="SDOV01000001">
    <property type="protein sequence ID" value="KAH7646470.1"/>
    <property type="molecule type" value="Genomic_DNA"/>
</dbReference>
<name>A0A922I1I5_DERFA</name>
<dbReference type="PANTHER" id="PTHR22306:SF2">
    <property type="entry name" value="CHROMOSOME 7 OPEN READING FRAME 50"/>
    <property type="match status" value="1"/>
</dbReference>
<accession>A0A922I1I5</accession>
<reference evidence="4" key="4">
    <citation type="journal article" date="2022" name="Res Sq">
        <title>Comparative Genomics Reveals Insights into the Divergent Evolution of Astigmatic Mites and Household Pest Adaptations.</title>
        <authorList>
            <person name="Xiong Q."/>
            <person name="Wan A.T.-Y."/>
            <person name="Liu X.-Y."/>
            <person name="Fung C.S.-H."/>
            <person name="Xiao X."/>
            <person name="Malainual N."/>
            <person name="Hou J."/>
            <person name="Wang L."/>
            <person name="Wang M."/>
            <person name="Yang K."/>
            <person name="Cui Y."/>
            <person name="Leung E."/>
            <person name="Nong W."/>
            <person name="Shin S.-K."/>
            <person name="Au S."/>
            <person name="Jeong K.Y."/>
            <person name="Chew F.T."/>
            <person name="Hui J."/>
            <person name="Leung T.F."/>
            <person name="Tungtrongchitr A."/>
            <person name="Zhong N."/>
            <person name="Liu Z."/>
            <person name="Tsui S."/>
        </authorList>
    </citation>
    <scope>NUCLEOTIDE SEQUENCE</scope>
    <source>
        <strain evidence="4">Derf</strain>
        <tissue evidence="4">Whole organism</tissue>
    </source>
</reference>
<dbReference type="Proteomes" id="UP000828236">
    <property type="component" value="Unassembled WGS sequence"/>
</dbReference>
<feature type="compositionally biased region" description="Basic residues" evidence="1">
    <location>
        <begin position="53"/>
        <end position="65"/>
    </location>
</feature>
<feature type="compositionally biased region" description="Basic and acidic residues" evidence="1">
    <location>
        <begin position="72"/>
        <end position="88"/>
    </location>
</feature>
<feature type="region of interest" description="Disordered" evidence="1">
    <location>
        <begin position="53"/>
        <end position="88"/>
    </location>
</feature>
<organism evidence="4 5">
    <name type="scientific">Dermatophagoides farinae</name>
    <name type="common">American house dust mite</name>
    <dbReference type="NCBI Taxonomy" id="6954"/>
    <lineage>
        <taxon>Eukaryota</taxon>
        <taxon>Metazoa</taxon>
        <taxon>Ecdysozoa</taxon>
        <taxon>Arthropoda</taxon>
        <taxon>Chelicerata</taxon>
        <taxon>Arachnida</taxon>
        <taxon>Acari</taxon>
        <taxon>Acariformes</taxon>
        <taxon>Sarcoptiformes</taxon>
        <taxon>Astigmata</taxon>
        <taxon>Psoroptidia</taxon>
        <taxon>Analgoidea</taxon>
        <taxon>Pyroglyphidae</taxon>
        <taxon>Dermatophagoidinae</taxon>
        <taxon>Dermatophagoides</taxon>
    </lineage>
</organism>
<dbReference type="EMBL" id="ASGP02000003">
    <property type="protein sequence ID" value="KAH9516932.1"/>
    <property type="molecule type" value="Genomic_DNA"/>
</dbReference>
<reference evidence="3" key="2">
    <citation type="submission" date="2020-06" db="EMBL/GenBank/DDBJ databases">
        <authorList>
            <person name="Ji K."/>
            <person name="Li J."/>
        </authorList>
    </citation>
    <scope>NUCLEOTIDE SEQUENCE</scope>
    <source>
        <strain evidence="3">JKM2019</strain>
        <tissue evidence="3">Whole body</tissue>
    </source>
</reference>
<evidence type="ECO:0000256" key="1">
    <source>
        <dbReference type="SAM" id="MobiDB-lite"/>
    </source>
</evidence>
<evidence type="ECO:0000313" key="5">
    <source>
        <dbReference type="Proteomes" id="UP000790347"/>
    </source>
</evidence>
<dbReference type="OrthoDB" id="10261563at2759"/>
<dbReference type="Pfam" id="PF10180">
    <property type="entry name" value="WKF"/>
    <property type="match status" value="1"/>
</dbReference>
<protein>
    <recommendedName>
        <fullName evidence="2">WKF domain-containing protein</fullName>
    </recommendedName>
</protein>
<keyword evidence="5" id="KW-1185">Reference proteome</keyword>
<reference evidence="3" key="3">
    <citation type="journal article" date="2021" name="World Allergy Organ. J.">
        <title>Chromosome-level assembly of Dermatophagoides farinae genome and transcriptome reveals two novel allergens Der f 37 and Der f 39.</title>
        <authorList>
            <person name="Chen J."/>
            <person name="Cai Z."/>
            <person name="Fan D."/>
            <person name="Hu J."/>
            <person name="Hou Y."/>
            <person name="He Y."/>
            <person name="Zhang Z."/>
            <person name="Zhao Z."/>
            <person name="Gao P."/>
            <person name="Hu W."/>
            <person name="Sun J."/>
            <person name="Li J."/>
            <person name="Ji K."/>
        </authorList>
    </citation>
    <scope>NUCLEOTIDE SEQUENCE</scope>
    <source>
        <strain evidence="3">JKM2019</strain>
    </source>
</reference>
<evidence type="ECO:0000313" key="3">
    <source>
        <dbReference type="EMBL" id="KAH7646470.1"/>
    </source>
</evidence>
<dbReference type="AlphaFoldDB" id="A0A922I1I5"/>
<feature type="domain" description="WKF" evidence="2">
    <location>
        <begin position="94"/>
        <end position="156"/>
    </location>
</feature>
<dbReference type="PANTHER" id="PTHR22306">
    <property type="entry name" value="CHROMOSOME 7 OPEN READING FRAME 50"/>
    <property type="match status" value="1"/>
</dbReference>
<comment type="caution">
    <text evidence="4">The sequence shown here is derived from an EMBL/GenBank/DDBJ whole genome shotgun (WGS) entry which is preliminary data.</text>
</comment>
<reference evidence="4" key="1">
    <citation type="submission" date="2013-05" db="EMBL/GenBank/DDBJ databases">
        <authorList>
            <person name="Yim A.K.Y."/>
            <person name="Chan T.F."/>
            <person name="Ji K.M."/>
            <person name="Liu X.Y."/>
            <person name="Zhou J.W."/>
            <person name="Li R.Q."/>
            <person name="Yang K.Y."/>
            <person name="Li J."/>
            <person name="Li M."/>
            <person name="Law P.T.W."/>
            <person name="Wu Y.L."/>
            <person name="Cai Z.L."/>
            <person name="Qin H."/>
            <person name="Bao Y."/>
            <person name="Leung R.K.K."/>
            <person name="Ng P.K.S."/>
            <person name="Zou J."/>
            <person name="Zhong X.J."/>
            <person name="Ran P.X."/>
            <person name="Zhong N.S."/>
            <person name="Liu Z.G."/>
            <person name="Tsui S.K.W."/>
        </authorList>
    </citation>
    <scope>NUCLEOTIDE SEQUENCE</scope>
    <source>
        <strain evidence="4">Derf</strain>
        <tissue evidence="4">Whole organism</tissue>
    </source>
</reference>
<dbReference type="Proteomes" id="UP000790347">
    <property type="component" value="Unassembled WGS sequence"/>
</dbReference>
<dbReference type="InterPro" id="IPR019327">
    <property type="entry name" value="WKF"/>
</dbReference>
<evidence type="ECO:0000313" key="4">
    <source>
        <dbReference type="EMBL" id="KAH9516932.1"/>
    </source>
</evidence>